<proteinExistence type="inferred from homology"/>
<evidence type="ECO:0000256" key="2">
    <source>
        <dbReference type="ARBA" id="ARBA00022723"/>
    </source>
</evidence>
<evidence type="ECO:0000256" key="5">
    <source>
        <dbReference type="PIRNR" id="PIRNR038994"/>
    </source>
</evidence>
<evidence type="ECO:0000256" key="1">
    <source>
        <dbReference type="ARBA" id="ARBA00010716"/>
    </source>
</evidence>
<comment type="similarity">
    <text evidence="1 5">Belongs to the metallo-dependent hydrolases superfamily. NagA family.</text>
</comment>
<dbReference type="InterPro" id="IPR003764">
    <property type="entry name" value="GlcNAc_6-P_deAcase"/>
</dbReference>
<dbReference type="PANTHER" id="PTHR11113:SF14">
    <property type="entry name" value="N-ACETYLGLUCOSAMINE-6-PHOSPHATE DEACETYLASE"/>
    <property type="match status" value="1"/>
</dbReference>
<dbReference type="NCBIfam" id="TIGR00221">
    <property type="entry name" value="nagA"/>
    <property type="match status" value="1"/>
</dbReference>
<dbReference type="GO" id="GO:0008448">
    <property type="term" value="F:N-acetylglucosamine-6-phosphate deacetylase activity"/>
    <property type="evidence" value="ECO:0007669"/>
    <property type="project" value="InterPro"/>
</dbReference>
<accession>A0A1G6DR77</accession>
<evidence type="ECO:0000313" key="10">
    <source>
        <dbReference type="EMBL" id="SDB47295.1"/>
    </source>
</evidence>
<feature type="binding site" evidence="7">
    <location>
        <begin position="217"/>
        <end position="218"/>
    </location>
    <ligand>
        <name>substrate</name>
    </ligand>
</feature>
<dbReference type="PANTHER" id="PTHR11113">
    <property type="entry name" value="N-ACETYLGLUCOSAMINE-6-PHOSPHATE DEACETYLASE"/>
    <property type="match status" value="1"/>
</dbReference>
<dbReference type="Pfam" id="PF01979">
    <property type="entry name" value="Amidohydro_1"/>
    <property type="match status" value="1"/>
</dbReference>
<dbReference type="GO" id="GO:0046872">
    <property type="term" value="F:metal ion binding"/>
    <property type="evidence" value="ECO:0007669"/>
    <property type="project" value="UniProtKB-KW"/>
</dbReference>
<name>A0A1G6DR77_9HYPH</name>
<evidence type="ECO:0000256" key="4">
    <source>
        <dbReference type="ARBA" id="ARBA00023277"/>
    </source>
</evidence>
<feature type="domain" description="Amidohydrolase-related" evidence="9">
    <location>
        <begin position="52"/>
        <end position="375"/>
    </location>
</feature>
<gene>
    <name evidence="10" type="ORF">SAMN02982931_03622</name>
</gene>
<dbReference type="PIRSF" id="PIRSF038994">
    <property type="entry name" value="NagA"/>
    <property type="match status" value="1"/>
</dbReference>
<keyword evidence="4 5" id="KW-0119">Carbohydrate metabolism</keyword>
<keyword evidence="11" id="KW-1185">Reference proteome</keyword>
<dbReference type="InterPro" id="IPR006680">
    <property type="entry name" value="Amidohydro-rel"/>
</dbReference>
<keyword evidence="3 5" id="KW-0378">Hydrolase</keyword>
<evidence type="ECO:0000256" key="7">
    <source>
        <dbReference type="PIRSR" id="PIRSR038994-2"/>
    </source>
</evidence>
<dbReference type="RefSeq" id="WP_090878533.1">
    <property type="nucleotide sequence ID" value="NZ_FMXQ01000008.1"/>
</dbReference>
<dbReference type="SUPFAM" id="SSF51338">
    <property type="entry name" value="Composite domain of metallo-dependent hydrolases"/>
    <property type="match status" value="1"/>
</dbReference>
<keyword evidence="2 8" id="KW-0479">Metal-binding</keyword>
<feature type="binding site" evidence="8">
    <location>
        <position position="129"/>
    </location>
    <ligand>
        <name>Zn(2+)</name>
        <dbReference type="ChEBI" id="CHEBI:29105"/>
    </ligand>
</feature>
<dbReference type="CDD" id="cd00854">
    <property type="entry name" value="NagA"/>
    <property type="match status" value="1"/>
</dbReference>
<dbReference type="SUPFAM" id="SSF51556">
    <property type="entry name" value="Metallo-dependent hydrolases"/>
    <property type="match status" value="1"/>
</dbReference>
<evidence type="ECO:0000256" key="6">
    <source>
        <dbReference type="PIRSR" id="PIRSR038994-1"/>
    </source>
</evidence>
<feature type="binding site" evidence="8">
    <location>
        <position position="214"/>
    </location>
    <ligand>
        <name>Zn(2+)</name>
        <dbReference type="ChEBI" id="CHEBI:29105"/>
    </ligand>
</feature>
<dbReference type="Gene3D" id="2.30.40.10">
    <property type="entry name" value="Urease, subunit C, domain 1"/>
    <property type="match status" value="1"/>
</dbReference>
<evidence type="ECO:0000259" key="9">
    <source>
        <dbReference type="Pfam" id="PF01979"/>
    </source>
</evidence>
<dbReference type="Gene3D" id="3.20.20.140">
    <property type="entry name" value="Metal-dependent hydrolases"/>
    <property type="match status" value="1"/>
</dbReference>
<reference evidence="10 11" key="1">
    <citation type="submission" date="2016-10" db="EMBL/GenBank/DDBJ databases">
        <authorList>
            <person name="de Groot N.N."/>
        </authorList>
    </citation>
    <scope>NUCLEOTIDE SEQUENCE [LARGE SCALE GENOMIC DNA]</scope>
    <source>
        <strain evidence="10 11">ATCC 35022</strain>
    </source>
</reference>
<feature type="binding site" evidence="7">
    <location>
        <position position="140"/>
    </location>
    <ligand>
        <name>substrate</name>
    </ligand>
</feature>
<dbReference type="STRING" id="665467.SAMN02982931_03622"/>
<dbReference type="FunFam" id="3.20.20.140:FF:000004">
    <property type="entry name" value="N-acetylglucosamine-6-phosphate deacetylase"/>
    <property type="match status" value="1"/>
</dbReference>
<dbReference type="GO" id="GO:0006046">
    <property type="term" value="P:N-acetylglucosamine catabolic process"/>
    <property type="evidence" value="ECO:0007669"/>
    <property type="project" value="TreeGrafter"/>
</dbReference>
<dbReference type="AlphaFoldDB" id="A0A1G6DR77"/>
<evidence type="ECO:0000256" key="3">
    <source>
        <dbReference type="ARBA" id="ARBA00022801"/>
    </source>
</evidence>
<evidence type="ECO:0000256" key="8">
    <source>
        <dbReference type="PIRSR" id="PIRSR038994-3"/>
    </source>
</evidence>
<feature type="active site" description="Proton donor/acceptor" evidence="6">
    <location>
        <position position="272"/>
    </location>
</feature>
<feature type="binding site" evidence="8">
    <location>
        <position position="193"/>
    </location>
    <ligand>
        <name>Zn(2+)</name>
        <dbReference type="ChEBI" id="CHEBI:29105"/>
    </ligand>
</feature>
<feature type="binding site" evidence="7">
    <location>
        <position position="249"/>
    </location>
    <ligand>
        <name>substrate</name>
    </ligand>
</feature>
<dbReference type="Pfam" id="PF22643">
    <property type="entry name" value="NagA_N"/>
    <property type="match status" value="1"/>
</dbReference>
<dbReference type="Proteomes" id="UP000199071">
    <property type="component" value="Unassembled WGS sequence"/>
</dbReference>
<dbReference type="EMBL" id="FMXQ01000008">
    <property type="protein sequence ID" value="SDB47295.1"/>
    <property type="molecule type" value="Genomic_DNA"/>
</dbReference>
<sequence length="378" mass="39505">MTVIALTGARIFDGERLRDGEAVLIDGTRIAGIVATGDVPADAEQRAVDGLIAPGFVDVQVNGGGGVLFNDARTVEGIAAIGAAHRRYGTTGFLPTLITDSFEATTEAMAAAEEALAKGVPGLLGIHLEGPFLNPERKGAHQASFMRPVEEADIALMTGLTRGRTLVTLAPEMVSTQTIARLASAGVLVSAGHTAASYETIRAARAAGLTAFTHLYNAMPPLTGREPGPVGAALDDFDAWCGLIVDLVHVSAPSLRVAINARGWERMMLITDAMSSVGSELGEFVLHGRTVTRERGRLTMEDGTLAGSDLDMATAVRNTVEALGLPLEIALRMASRTPAEFLGLDDEIGQIAPGFRADLVLLDAGLTVQQTWINGSDA</sequence>
<organism evidence="10 11">
    <name type="scientific">Bauldia litoralis</name>
    <dbReference type="NCBI Taxonomy" id="665467"/>
    <lineage>
        <taxon>Bacteria</taxon>
        <taxon>Pseudomonadati</taxon>
        <taxon>Pseudomonadota</taxon>
        <taxon>Alphaproteobacteria</taxon>
        <taxon>Hyphomicrobiales</taxon>
        <taxon>Kaistiaceae</taxon>
        <taxon>Bauldia</taxon>
    </lineage>
</organism>
<feature type="binding site" evidence="7">
    <location>
        <begin position="305"/>
        <end position="307"/>
    </location>
    <ligand>
        <name>substrate</name>
    </ligand>
</feature>
<evidence type="ECO:0000313" key="11">
    <source>
        <dbReference type="Proteomes" id="UP000199071"/>
    </source>
</evidence>
<dbReference type="InterPro" id="IPR011059">
    <property type="entry name" value="Metal-dep_hydrolase_composite"/>
</dbReference>
<dbReference type="InterPro" id="IPR032466">
    <property type="entry name" value="Metal_Hydrolase"/>
</dbReference>
<dbReference type="OrthoDB" id="9776488at2"/>
<comment type="cofactor">
    <cofactor evidence="8">
        <name>a divalent metal cation</name>
        <dbReference type="ChEBI" id="CHEBI:60240"/>
    </cofactor>
    <text evidence="8">Binds 1 divalent metal cation per subunit.</text>
</comment>
<protein>
    <submittedName>
        <fullName evidence="10">N-acetylglucosamine-6-phosphate deacetylase</fullName>
    </submittedName>
</protein>
<feature type="binding site" evidence="7">
    <location>
        <position position="225"/>
    </location>
    <ligand>
        <name>substrate</name>
    </ligand>
</feature>